<reference evidence="5 6" key="1">
    <citation type="submission" date="2019-02" db="EMBL/GenBank/DDBJ databases">
        <title>Deep-cultivation of Planctomycetes and their phenomic and genomic characterization uncovers novel biology.</title>
        <authorList>
            <person name="Wiegand S."/>
            <person name="Jogler M."/>
            <person name="Boedeker C."/>
            <person name="Pinto D."/>
            <person name="Vollmers J."/>
            <person name="Rivas-Marin E."/>
            <person name="Kohn T."/>
            <person name="Peeters S.H."/>
            <person name="Heuer A."/>
            <person name="Rast P."/>
            <person name="Oberbeckmann S."/>
            <person name="Bunk B."/>
            <person name="Jeske O."/>
            <person name="Meyerdierks A."/>
            <person name="Storesund J.E."/>
            <person name="Kallscheuer N."/>
            <person name="Luecker S."/>
            <person name="Lage O.M."/>
            <person name="Pohl T."/>
            <person name="Merkel B.J."/>
            <person name="Hornburger P."/>
            <person name="Mueller R.-W."/>
            <person name="Bruemmer F."/>
            <person name="Labrenz M."/>
            <person name="Spormann A.M."/>
            <person name="Op den Camp H."/>
            <person name="Overmann J."/>
            <person name="Amann R."/>
            <person name="Jetten M.S.M."/>
            <person name="Mascher T."/>
            <person name="Medema M.H."/>
            <person name="Devos D.P."/>
            <person name="Kaster A.-K."/>
            <person name="Ovreas L."/>
            <person name="Rohde M."/>
            <person name="Galperin M.Y."/>
            <person name="Jogler C."/>
        </authorList>
    </citation>
    <scope>NUCLEOTIDE SEQUENCE [LARGE SCALE GENOMIC DNA]</scope>
    <source>
        <strain evidence="5 6">Pla175</strain>
    </source>
</reference>
<dbReference type="Proteomes" id="UP000317429">
    <property type="component" value="Chromosome"/>
</dbReference>
<dbReference type="Gene3D" id="2.60.120.260">
    <property type="entry name" value="Galactose-binding domain-like"/>
    <property type="match status" value="2"/>
</dbReference>
<dbReference type="InterPro" id="IPR017853">
    <property type="entry name" value="GH"/>
</dbReference>
<dbReference type="PRINTS" id="PR00132">
    <property type="entry name" value="GLHYDRLASE2"/>
</dbReference>
<dbReference type="KEGG" id="pnd:Pla175_30630"/>
<evidence type="ECO:0000313" key="6">
    <source>
        <dbReference type="Proteomes" id="UP000317429"/>
    </source>
</evidence>
<dbReference type="AlphaFoldDB" id="A0A518DDW2"/>
<dbReference type="InterPro" id="IPR040605">
    <property type="entry name" value="Glyco_hydro2_dom5"/>
</dbReference>
<dbReference type="InterPro" id="IPR059177">
    <property type="entry name" value="GH29D-like_dom"/>
</dbReference>
<dbReference type="InterPro" id="IPR006103">
    <property type="entry name" value="Glyco_hydro_2_cat"/>
</dbReference>
<dbReference type="Gene3D" id="2.60.40.10">
    <property type="entry name" value="Immunoglobulins"/>
    <property type="match status" value="3"/>
</dbReference>
<dbReference type="EC" id="3.2.1.23" evidence="5"/>
<keyword evidence="6" id="KW-1185">Reference proteome</keyword>
<dbReference type="Pfam" id="PF02836">
    <property type="entry name" value="Glyco_hydro_2_C"/>
    <property type="match status" value="1"/>
</dbReference>
<feature type="domain" description="CBM6" evidence="4">
    <location>
        <begin position="898"/>
        <end position="1022"/>
    </location>
</feature>
<dbReference type="SUPFAM" id="SSF51445">
    <property type="entry name" value="(Trans)glycosidases"/>
    <property type="match status" value="1"/>
</dbReference>
<dbReference type="InterPro" id="IPR013783">
    <property type="entry name" value="Ig-like_fold"/>
</dbReference>
<accession>A0A518DDW2</accession>
<evidence type="ECO:0000256" key="3">
    <source>
        <dbReference type="ARBA" id="ARBA00023295"/>
    </source>
</evidence>
<dbReference type="GO" id="GO:0030246">
    <property type="term" value="F:carbohydrate binding"/>
    <property type="evidence" value="ECO:0007669"/>
    <property type="project" value="InterPro"/>
</dbReference>
<evidence type="ECO:0000259" key="4">
    <source>
        <dbReference type="PROSITE" id="PS51175"/>
    </source>
</evidence>
<dbReference type="InterPro" id="IPR023232">
    <property type="entry name" value="Glyco_hydro_2_AS"/>
</dbReference>
<dbReference type="InterPro" id="IPR008979">
    <property type="entry name" value="Galactose-bd-like_sf"/>
</dbReference>
<dbReference type="InterPro" id="IPR005084">
    <property type="entry name" value="CBM6"/>
</dbReference>
<dbReference type="PANTHER" id="PTHR42732:SF1">
    <property type="entry name" value="BETA-MANNOSIDASE"/>
    <property type="match status" value="1"/>
</dbReference>
<keyword evidence="3 5" id="KW-0326">Glycosidase</keyword>
<dbReference type="PROSITE" id="PS00608">
    <property type="entry name" value="GLYCOSYL_HYDROL_F2_2"/>
    <property type="match status" value="1"/>
</dbReference>
<dbReference type="PROSITE" id="PS51175">
    <property type="entry name" value="CBM6"/>
    <property type="match status" value="1"/>
</dbReference>
<gene>
    <name evidence="5" type="primary">lacZ_4</name>
    <name evidence="5" type="ORF">Pla175_30630</name>
</gene>
<dbReference type="EMBL" id="CP036291">
    <property type="protein sequence ID" value="QDU89669.1"/>
    <property type="molecule type" value="Genomic_DNA"/>
</dbReference>
<dbReference type="Pfam" id="PF18565">
    <property type="entry name" value="Glyco_hydro2_C5"/>
    <property type="match status" value="1"/>
</dbReference>
<name>A0A518DDW2_9BACT</name>
<dbReference type="SUPFAM" id="SSF49785">
    <property type="entry name" value="Galactose-binding domain-like"/>
    <property type="match status" value="2"/>
</dbReference>
<dbReference type="InterPro" id="IPR006101">
    <property type="entry name" value="Glyco_hydro_2"/>
</dbReference>
<dbReference type="GO" id="GO:0005975">
    <property type="term" value="P:carbohydrate metabolic process"/>
    <property type="evidence" value="ECO:0007669"/>
    <property type="project" value="InterPro"/>
</dbReference>
<dbReference type="PANTHER" id="PTHR42732">
    <property type="entry name" value="BETA-GALACTOSIDASE"/>
    <property type="match status" value="1"/>
</dbReference>
<dbReference type="Pfam" id="PF16355">
    <property type="entry name" value="DUF4982"/>
    <property type="match status" value="1"/>
</dbReference>
<dbReference type="InterPro" id="IPR036156">
    <property type="entry name" value="Beta-gal/glucu_dom_sf"/>
</dbReference>
<dbReference type="InterPro" id="IPR006102">
    <property type="entry name" value="Ig-like_GH2"/>
</dbReference>
<evidence type="ECO:0000256" key="1">
    <source>
        <dbReference type="ARBA" id="ARBA00007401"/>
    </source>
</evidence>
<organism evidence="5 6">
    <name type="scientific">Pirellulimonas nuda</name>
    <dbReference type="NCBI Taxonomy" id="2528009"/>
    <lineage>
        <taxon>Bacteria</taxon>
        <taxon>Pseudomonadati</taxon>
        <taxon>Planctomycetota</taxon>
        <taxon>Planctomycetia</taxon>
        <taxon>Pirellulales</taxon>
        <taxon>Lacipirellulaceae</taxon>
        <taxon>Pirellulimonas</taxon>
    </lineage>
</organism>
<dbReference type="Gene3D" id="3.20.20.80">
    <property type="entry name" value="Glycosidases"/>
    <property type="match status" value="1"/>
</dbReference>
<dbReference type="Pfam" id="PF00703">
    <property type="entry name" value="Glyco_hydro_2"/>
    <property type="match status" value="1"/>
</dbReference>
<comment type="similarity">
    <text evidence="1">Belongs to the glycosyl hydrolase 2 family.</text>
</comment>
<proteinExistence type="inferred from homology"/>
<evidence type="ECO:0000256" key="2">
    <source>
        <dbReference type="ARBA" id="ARBA00022801"/>
    </source>
</evidence>
<dbReference type="GO" id="GO:0004565">
    <property type="term" value="F:beta-galactosidase activity"/>
    <property type="evidence" value="ECO:0007669"/>
    <property type="project" value="UniProtKB-EC"/>
</dbReference>
<dbReference type="Pfam" id="PF13290">
    <property type="entry name" value="CHB_HEX_C_1"/>
    <property type="match status" value="1"/>
</dbReference>
<dbReference type="SUPFAM" id="SSF49303">
    <property type="entry name" value="beta-Galactosidase/glucuronidase domain"/>
    <property type="match status" value="1"/>
</dbReference>
<dbReference type="InterPro" id="IPR006104">
    <property type="entry name" value="Glyco_hydro_2_N"/>
</dbReference>
<sequence>MSQRALVLTVLLYCMALGVPWTAWGGTRVEQDLNAGWRFRLGDFPAAKAPGFDDGQWRTLDVPHDWAFEAGYAEDNPQGASGGYGAGGIGWYRRDFDLPVAWRGRRVRLEFDAVYMNSEVWINGQPLGKRPYGYISFGYDLTPYLRPGRNVVAVRVDNSLEPSARWYHGCGIYAPVRLVVTDEVRVAPSGVHITTPSISGKLAKVHVATEISNASDAASRCELVTTLLDPNGEVVATQRDRVALAQGTTTIEQALNVPKPQRWDVDSPALYTARSEVVLEGDDGDSVETRFGIREIDWKPDTGFWLNGRNVKLKGVCEHLEGGPVGAAWPDELIRWKLELLKSMGCNAIRTSHNPQVPRFYDLCDELGLLVMDEAFDGWGRKATHDYGAQAFDAWWERDLRDFLRRDRNHPSIIIWSMGNETRGSVAADLVRVCHEMDPTRPVTSGHSGSEFMDVYGVNGASERQDFFTKKRPNKAFIATECPHTWQVRDFYRSQTWYRDGYTTSGKGAFPIPDLTPTEIFSYEGLSPEERTNRKQHFNSSYDNATVRITARQSWQLTRDLRWFTGSFRWTGFDYPGEAGYVHGGWPFRAFMGGPLDMAGFPKDLYYFYQSQWTDTPMVHLLPHWTHPKMKPGTKIPVWAYSNAEEVELLVNGESLGRQRPGREWDKMQCEWMVPWRPGTIEAVAYRNGKEVARTARRTAGVPTQLRIESDTTDLAADGKDVAVLTVALADEAGTRNPYGENRVSFYVEGPARLLSIESGSPIDVDPNWNAIDRRAFFGLNRAFLQSTGEGEGDVSVLVAAILGEPGQPTSDQVDIDCRRVALRGNAKADDWQIHYTLDGSRPTLQSPAYARPFAVQLGTTVRAAVFVEGERLFDMQQRFAKDEGLYWGDPEAKPSSGGDQAEDATLVGAEKRSSGAGFNGAGYADFAGGEGHVEWYQENDGDGGPVQLVFRYAVQDPQGGRTMALYVNGEKVKDIRFKNTGDWNKHWQTLTVDARLARGANRIRLATTGEGGVNVDELRVESP</sequence>
<evidence type="ECO:0000313" key="5">
    <source>
        <dbReference type="EMBL" id="QDU89669.1"/>
    </source>
</evidence>
<protein>
    <submittedName>
        <fullName evidence="5">Beta-galactosidase</fullName>
        <ecNumber evidence="5">3.2.1.23</ecNumber>
    </submittedName>
</protein>
<dbReference type="Pfam" id="PF02837">
    <property type="entry name" value="Glyco_hydro_2_N"/>
    <property type="match status" value="1"/>
</dbReference>
<dbReference type="InterPro" id="IPR032311">
    <property type="entry name" value="DUF4982"/>
</dbReference>
<dbReference type="InterPro" id="IPR051913">
    <property type="entry name" value="GH2_Domain-Containing"/>
</dbReference>
<keyword evidence="2 5" id="KW-0378">Hydrolase</keyword>